<dbReference type="GO" id="GO:0006950">
    <property type="term" value="P:response to stress"/>
    <property type="evidence" value="ECO:0007669"/>
    <property type="project" value="TreeGrafter"/>
</dbReference>
<dbReference type="PRINTS" id="PR00598">
    <property type="entry name" value="HTHMARR"/>
</dbReference>
<dbReference type="AlphaFoldDB" id="A0A4Y8LMM9"/>
<dbReference type="Proteomes" id="UP000297900">
    <property type="component" value="Unassembled WGS sequence"/>
</dbReference>
<dbReference type="PANTHER" id="PTHR33164:SF94">
    <property type="entry name" value="TRANSCRIPTIONAL REGULATORY PROTEIN-RELATED"/>
    <property type="match status" value="1"/>
</dbReference>
<feature type="domain" description="HTH marR-type" evidence="2">
    <location>
        <begin position="3"/>
        <end position="138"/>
    </location>
</feature>
<keyword evidence="1" id="KW-0238">DNA-binding</keyword>
<dbReference type="RefSeq" id="WP_135154678.1">
    <property type="nucleotide sequence ID" value="NZ_SOMN01000075.1"/>
</dbReference>
<proteinExistence type="predicted"/>
<accession>A0A4Y8LMM9</accession>
<gene>
    <name evidence="3" type="ORF">E2980_23575</name>
</gene>
<dbReference type="PROSITE" id="PS50995">
    <property type="entry name" value="HTH_MARR_2"/>
    <property type="match status" value="1"/>
</dbReference>
<keyword evidence="4" id="KW-1185">Reference proteome</keyword>
<dbReference type="InterPro" id="IPR039422">
    <property type="entry name" value="MarR/SlyA-like"/>
</dbReference>
<dbReference type="Gene3D" id="1.10.10.10">
    <property type="entry name" value="Winged helix-like DNA-binding domain superfamily/Winged helix DNA-binding domain"/>
    <property type="match status" value="1"/>
</dbReference>
<dbReference type="EMBL" id="SOMN01000075">
    <property type="protein sequence ID" value="TFE19296.1"/>
    <property type="molecule type" value="Genomic_DNA"/>
</dbReference>
<dbReference type="InterPro" id="IPR036388">
    <property type="entry name" value="WH-like_DNA-bd_sf"/>
</dbReference>
<evidence type="ECO:0000259" key="2">
    <source>
        <dbReference type="PROSITE" id="PS50995"/>
    </source>
</evidence>
<dbReference type="OrthoDB" id="2355600at2"/>
<dbReference type="SMART" id="SM00347">
    <property type="entry name" value="HTH_MARR"/>
    <property type="match status" value="1"/>
</dbReference>
<dbReference type="SUPFAM" id="SSF46785">
    <property type="entry name" value="Winged helix' DNA-binding domain"/>
    <property type="match status" value="1"/>
</dbReference>
<reference evidence="3 4" key="1">
    <citation type="submission" date="2019-03" db="EMBL/GenBank/DDBJ databases">
        <title>Cohnella endophytica sp. nov., a novel endophytic bacterium isolated from bark of Sonneratia apetala.</title>
        <authorList>
            <person name="Tuo L."/>
        </authorList>
    </citation>
    <scope>NUCLEOTIDE SEQUENCE [LARGE SCALE GENOMIC DNA]</scope>
    <source>
        <strain evidence="3 4">CCTCC AB 208254</strain>
    </source>
</reference>
<sequence>MEQNTLLELRTTVQKFVRHFGLLEQSITPCGYSLSLSQVFALQELESKTLSVGVLADILLLDRSSVSRLVDQLVKANFVLRNINENNRRETLLSLTEKGRTTIHKVRQQSIHFYGKVLQDVSENDQRMITDGFKMFTTAITRVKGELKDEDES</sequence>
<evidence type="ECO:0000313" key="3">
    <source>
        <dbReference type="EMBL" id="TFE19296.1"/>
    </source>
</evidence>
<dbReference type="InterPro" id="IPR000835">
    <property type="entry name" value="HTH_MarR-typ"/>
</dbReference>
<name>A0A4Y8LMM9_9BACL</name>
<protein>
    <submittedName>
        <fullName evidence="3">MarR family transcriptional regulator</fullName>
    </submittedName>
</protein>
<dbReference type="GO" id="GO:0003677">
    <property type="term" value="F:DNA binding"/>
    <property type="evidence" value="ECO:0007669"/>
    <property type="project" value="UniProtKB-KW"/>
</dbReference>
<dbReference type="InterPro" id="IPR036390">
    <property type="entry name" value="WH_DNA-bd_sf"/>
</dbReference>
<organism evidence="3 4">
    <name type="scientific">Cohnella luojiensis</name>
    <dbReference type="NCBI Taxonomy" id="652876"/>
    <lineage>
        <taxon>Bacteria</taxon>
        <taxon>Bacillati</taxon>
        <taxon>Bacillota</taxon>
        <taxon>Bacilli</taxon>
        <taxon>Bacillales</taxon>
        <taxon>Paenibacillaceae</taxon>
        <taxon>Cohnella</taxon>
    </lineage>
</organism>
<dbReference type="Pfam" id="PF01047">
    <property type="entry name" value="MarR"/>
    <property type="match status" value="1"/>
</dbReference>
<evidence type="ECO:0000256" key="1">
    <source>
        <dbReference type="ARBA" id="ARBA00023125"/>
    </source>
</evidence>
<comment type="caution">
    <text evidence="3">The sequence shown here is derived from an EMBL/GenBank/DDBJ whole genome shotgun (WGS) entry which is preliminary data.</text>
</comment>
<dbReference type="PANTHER" id="PTHR33164">
    <property type="entry name" value="TRANSCRIPTIONAL REGULATOR, MARR FAMILY"/>
    <property type="match status" value="1"/>
</dbReference>
<evidence type="ECO:0000313" key="4">
    <source>
        <dbReference type="Proteomes" id="UP000297900"/>
    </source>
</evidence>
<dbReference type="GO" id="GO:0003700">
    <property type="term" value="F:DNA-binding transcription factor activity"/>
    <property type="evidence" value="ECO:0007669"/>
    <property type="project" value="InterPro"/>
</dbReference>